<feature type="domain" description="Glycosyltransferase 2-like" evidence="1">
    <location>
        <begin position="11"/>
        <end position="147"/>
    </location>
</feature>
<dbReference type="AlphaFoldDB" id="A0A2N3U7A2"/>
<dbReference type="InterPro" id="IPR001173">
    <property type="entry name" value="Glyco_trans_2-like"/>
</dbReference>
<dbReference type="GO" id="GO:0016740">
    <property type="term" value="F:transferase activity"/>
    <property type="evidence" value="ECO:0007669"/>
    <property type="project" value="UniProtKB-KW"/>
</dbReference>
<dbReference type="SUPFAM" id="SSF53448">
    <property type="entry name" value="Nucleotide-diphospho-sugar transferases"/>
    <property type="match status" value="1"/>
</dbReference>
<gene>
    <name evidence="2" type="ORF">BD749_3496</name>
</gene>
<comment type="caution">
    <text evidence="2">The sequence shown here is derived from an EMBL/GenBank/DDBJ whole genome shotgun (WGS) entry which is preliminary data.</text>
</comment>
<dbReference type="Pfam" id="PF00535">
    <property type="entry name" value="Glycos_transf_2"/>
    <property type="match status" value="1"/>
</dbReference>
<name>A0A2N3U7A2_9BACT</name>
<dbReference type="CDD" id="cd00761">
    <property type="entry name" value="Glyco_tranf_GTA_type"/>
    <property type="match status" value="1"/>
</dbReference>
<proteinExistence type="predicted"/>
<evidence type="ECO:0000259" key="1">
    <source>
        <dbReference type="Pfam" id="PF00535"/>
    </source>
</evidence>
<dbReference type="EMBL" id="PJMU01000004">
    <property type="protein sequence ID" value="PKV62616.1"/>
    <property type="molecule type" value="Genomic_DNA"/>
</dbReference>
<evidence type="ECO:0000313" key="2">
    <source>
        <dbReference type="EMBL" id="PKV62616.1"/>
    </source>
</evidence>
<dbReference type="InterPro" id="IPR050834">
    <property type="entry name" value="Glycosyltransf_2"/>
</dbReference>
<dbReference type="Proteomes" id="UP000233782">
    <property type="component" value="Unassembled WGS sequence"/>
</dbReference>
<dbReference type="PANTHER" id="PTHR43685:SF2">
    <property type="entry name" value="GLYCOSYLTRANSFERASE 2-LIKE DOMAIN-CONTAINING PROTEIN"/>
    <property type="match status" value="1"/>
</dbReference>
<reference evidence="2 3" key="1">
    <citation type="submission" date="2017-12" db="EMBL/GenBank/DDBJ databases">
        <title>Genomic Encyclopedia of Type Strains, Phase III (KMG-III): the genomes of soil and plant-associated and newly described type strains.</title>
        <authorList>
            <person name="Whitman W."/>
        </authorList>
    </citation>
    <scope>NUCLEOTIDE SEQUENCE [LARGE SCALE GENOMIC DNA]</scope>
    <source>
        <strain evidence="2 3">LP43</strain>
    </source>
</reference>
<keyword evidence="2" id="KW-0808">Transferase</keyword>
<evidence type="ECO:0000313" key="3">
    <source>
        <dbReference type="Proteomes" id="UP000233782"/>
    </source>
</evidence>
<dbReference type="Gene3D" id="3.90.550.10">
    <property type="entry name" value="Spore Coat Polysaccharide Biosynthesis Protein SpsA, Chain A"/>
    <property type="match status" value="1"/>
</dbReference>
<dbReference type="InterPro" id="IPR029044">
    <property type="entry name" value="Nucleotide-diphossugar_trans"/>
</dbReference>
<dbReference type="PANTHER" id="PTHR43685">
    <property type="entry name" value="GLYCOSYLTRANSFERASE"/>
    <property type="match status" value="1"/>
</dbReference>
<protein>
    <submittedName>
        <fullName evidence="2">Glycosyltransferase involved in cell wall biosynthesis</fullName>
    </submittedName>
</protein>
<keyword evidence="3" id="KW-1185">Reference proteome</keyword>
<organism evidence="2 3">
    <name type="scientific">Pontibacter ramchanderi</name>
    <dbReference type="NCBI Taxonomy" id="1179743"/>
    <lineage>
        <taxon>Bacteria</taxon>
        <taxon>Pseudomonadati</taxon>
        <taxon>Bacteroidota</taxon>
        <taxon>Cytophagia</taxon>
        <taxon>Cytophagales</taxon>
        <taxon>Hymenobacteraceae</taxon>
        <taxon>Pontibacter</taxon>
    </lineage>
</organism>
<sequence>MRHMDKEITFSVIIPVHNKLPHLERSVNSVLNQTHQNFELLLIDDASTDGSSEKLKTFRDPRIRLLRRDTPGPGGYAARNLGIATAQNNWVCFLDADDRWELTLLENLHNTLQQNRDIEIISWGWCKVSGSKKELDTFSKQNKKYSQRSFNLIDFLKGPQPMWTGAVSIKKKLLIESSGFPENGFKRGGDMDTWTRCLWRSSKCIWINKVLSYYHMDSVNMVTENVERDITFIFSPFLQDLLHTQNNTVKKAIKYYQNRYLYILLNGRVYERKSIRYDLVKKMNLNLQAVWLITKLHLNRVRHSF</sequence>
<accession>A0A2N3U7A2</accession>